<reference evidence="1" key="1">
    <citation type="submission" date="2023-06" db="EMBL/GenBank/DDBJ databases">
        <authorList>
            <person name="Kurt Z."/>
        </authorList>
    </citation>
    <scope>NUCLEOTIDE SEQUENCE</scope>
</reference>
<comment type="caution">
    <text evidence="1">The sequence shown here is derived from an EMBL/GenBank/DDBJ whole genome shotgun (WGS) entry which is preliminary data.</text>
</comment>
<dbReference type="AlphaFoldDB" id="A0AA86VEC1"/>
<sequence length="260" mass="32123">MYKIGLNQLYKKDFSCKTPKELCQIINQLTQKQKIEFWKYLEQKIEPKKTYHYEYFNKKYLRNMYTDILTMQDVQFIKQFKQQNSHLLLIEQKQQLMKGYFLNRDIFGQDVYQQLKQINRYDNIQNTEKYVFQAKQKQERTNQCTILYQYALKTIVNNEYDSPKQICEAINSLDKNQLSQFWQLVYNNVQPQKEIRYLKSYYRDSYRLFMMKNSLIKIRNTYRSFVVTTNNQQRLKKLPYNLLTYILKIERYFTSIFIFK</sequence>
<evidence type="ECO:0000313" key="3">
    <source>
        <dbReference type="Proteomes" id="UP001642409"/>
    </source>
</evidence>
<evidence type="ECO:0000313" key="2">
    <source>
        <dbReference type="EMBL" id="CAL5996715.1"/>
    </source>
</evidence>
<proteinExistence type="predicted"/>
<name>A0AA86VEC1_9EUKA</name>
<protein>
    <submittedName>
        <fullName evidence="2">Hypothetical_protein</fullName>
    </submittedName>
</protein>
<accession>A0AA86VEC1</accession>
<reference evidence="2 3" key="2">
    <citation type="submission" date="2024-07" db="EMBL/GenBank/DDBJ databases">
        <authorList>
            <person name="Akdeniz Z."/>
        </authorList>
    </citation>
    <scope>NUCLEOTIDE SEQUENCE [LARGE SCALE GENOMIC DNA]</scope>
</reference>
<dbReference type="EMBL" id="CATOUU010000972">
    <property type="protein sequence ID" value="CAI9964168.1"/>
    <property type="molecule type" value="Genomic_DNA"/>
</dbReference>
<keyword evidence="3" id="KW-1185">Reference proteome</keyword>
<dbReference type="Proteomes" id="UP001642409">
    <property type="component" value="Unassembled WGS sequence"/>
</dbReference>
<organism evidence="1">
    <name type="scientific">Hexamita inflata</name>
    <dbReference type="NCBI Taxonomy" id="28002"/>
    <lineage>
        <taxon>Eukaryota</taxon>
        <taxon>Metamonada</taxon>
        <taxon>Diplomonadida</taxon>
        <taxon>Hexamitidae</taxon>
        <taxon>Hexamitinae</taxon>
        <taxon>Hexamita</taxon>
    </lineage>
</organism>
<gene>
    <name evidence="2" type="ORF">HINF_LOCUS14898</name>
    <name evidence="1" type="ORF">HINF_LOCUS51813</name>
</gene>
<evidence type="ECO:0000313" key="1">
    <source>
        <dbReference type="EMBL" id="CAI9964168.1"/>
    </source>
</evidence>
<dbReference type="EMBL" id="CAXDID020000035">
    <property type="protein sequence ID" value="CAL5996715.1"/>
    <property type="molecule type" value="Genomic_DNA"/>
</dbReference>